<dbReference type="Gene3D" id="3.40.50.20">
    <property type="match status" value="1"/>
</dbReference>
<dbReference type="GO" id="GO:0046872">
    <property type="term" value="F:metal ion binding"/>
    <property type="evidence" value="ECO:0007669"/>
    <property type="project" value="InterPro"/>
</dbReference>
<sequence length="343" mass="38841">MITVAVTGLNSFLGAPGMGIVHALRLSKDKSLRIIGIDYSPFSDGFFSGQLDGTYVIPTPKDSKFLVELGRIAKTDRIDVMIPSLDAEVILLSRMKEKIESDLGIRLLIPDPSCIMRVRDKVAQLRFLEENRIPYPKSKVASLHNLNELTDIRFPVLIKCEDGAFPAFNEEEMSVIMRRLKRRKFVVQEYVEGDEYSICLLAYPKGEIYGYVIQKKMAQSDIGATLVGVTVDRQDVLEISRDFVRKLGWIGPMELEFRGRDKLYLTDINLRFPAWVSLTAAAGVNLPYAAVQLALGRRYEVGKQRTGVVIVRTVRDVHINIFDLFKFSKSRQFLGQDNKFIAQ</sequence>
<accession>A0A429GDN2</accession>
<dbReference type="RefSeq" id="WP_125672721.1">
    <property type="nucleotide sequence ID" value="NZ_RCOS01000165.1"/>
</dbReference>
<dbReference type="GO" id="GO:0005524">
    <property type="term" value="F:ATP binding"/>
    <property type="evidence" value="ECO:0007669"/>
    <property type="project" value="UniProtKB-UniRule"/>
</dbReference>
<dbReference type="EMBL" id="RCOS01000165">
    <property type="protein sequence ID" value="RSN71934.1"/>
    <property type="molecule type" value="Genomic_DNA"/>
</dbReference>
<keyword evidence="1" id="KW-0547">Nucleotide-binding</keyword>
<dbReference type="Gene3D" id="3.30.470.20">
    <property type="entry name" value="ATP-grasp fold, B domain"/>
    <property type="match status" value="1"/>
</dbReference>
<dbReference type="SUPFAM" id="SSF56059">
    <property type="entry name" value="Glutathione synthetase ATP-binding domain-like"/>
    <property type="match status" value="1"/>
</dbReference>
<gene>
    <name evidence="3" type="ORF">D6D85_14840</name>
    <name evidence="4" type="ORF">EF810_05310</name>
</gene>
<reference evidence="3 5" key="1">
    <citation type="submission" date="2018-10" db="EMBL/GenBank/DDBJ databases">
        <title>Co-occurring genomic capacity for anaerobic methane metabolism and dissimilatory sulfite reduction discovered in the Korarchaeota.</title>
        <authorList>
            <person name="Mckay L.J."/>
            <person name="Dlakic M."/>
            <person name="Fields M.W."/>
            <person name="Delmont T.O."/>
            <person name="Eren A.M."/>
            <person name="Jay Z.J."/>
            <person name="Klingelsmith K.B."/>
            <person name="Rusch D.B."/>
            <person name="Inskeep W.P."/>
        </authorList>
    </citation>
    <scope>NUCLEOTIDE SEQUENCE [LARGE SCALE GENOMIC DNA]</scope>
    <source>
        <strain evidence="3 5">MDKW</strain>
    </source>
</reference>
<organism evidence="3 5">
    <name type="scientific">Candidatus Methanodesulfokora washburnensis</name>
    <dbReference type="NCBI Taxonomy" id="2478471"/>
    <lineage>
        <taxon>Archaea</taxon>
        <taxon>Thermoproteota</taxon>
        <taxon>Candidatus Korarchaeia</taxon>
        <taxon>Candidatus Korarchaeia incertae sedis</taxon>
        <taxon>Candidatus Methanodesulfokora</taxon>
    </lineage>
</organism>
<evidence type="ECO:0000313" key="3">
    <source>
        <dbReference type="EMBL" id="RSN71934.1"/>
    </source>
</evidence>
<evidence type="ECO:0000313" key="5">
    <source>
        <dbReference type="Proteomes" id="UP000277582"/>
    </source>
</evidence>
<proteinExistence type="predicted"/>
<comment type="caution">
    <text evidence="3">The sequence shown here is derived from an EMBL/GenBank/DDBJ whole genome shotgun (WGS) entry which is preliminary data.</text>
</comment>
<keyword evidence="5" id="KW-1185">Reference proteome</keyword>
<evidence type="ECO:0000313" key="4">
    <source>
        <dbReference type="EMBL" id="RZN60947.1"/>
    </source>
</evidence>
<dbReference type="Proteomes" id="UP000316217">
    <property type="component" value="Unassembled WGS sequence"/>
</dbReference>
<dbReference type="AlphaFoldDB" id="A0A429GDN2"/>
<protein>
    <submittedName>
        <fullName evidence="3">ATP-grasp domain-containing protein</fullName>
    </submittedName>
</protein>
<dbReference type="PROSITE" id="PS50975">
    <property type="entry name" value="ATP_GRASP"/>
    <property type="match status" value="1"/>
</dbReference>
<dbReference type="EMBL" id="RXII01000082">
    <property type="protein sequence ID" value="RZN60947.1"/>
    <property type="molecule type" value="Genomic_DNA"/>
</dbReference>
<name>A0A429GDN2_9CREN</name>
<evidence type="ECO:0000259" key="2">
    <source>
        <dbReference type="PROSITE" id="PS50975"/>
    </source>
</evidence>
<dbReference type="Pfam" id="PF15632">
    <property type="entry name" value="ATPgrasp_Ter"/>
    <property type="match status" value="1"/>
</dbReference>
<dbReference type="Proteomes" id="UP000277582">
    <property type="component" value="Unassembled WGS sequence"/>
</dbReference>
<evidence type="ECO:0000256" key="1">
    <source>
        <dbReference type="PROSITE-ProRule" id="PRU00409"/>
    </source>
</evidence>
<keyword evidence="1" id="KW-0067">ATP-binding</keyword>
<feature type="domain" description="ATP-grasp" evidence="2">
    <location>
        <begin position="125"/>
        <end position="295"/>
    </location>
</feature>
<dbReference type="InterPro" id="IPR011761">
    <property type="entry name" value="ATP-grasp"/>
</dbReference>
<evidence type="ECO:0000313" key="6">
    <source>
        <dbReference type="Proteomes" id="UP000316217"/>
    </source>
</evidence>
<dbReference type="OrthoDB" id="11959at2157"/>
<reference evidence="4 6" key="2">
    <citation type="journal article" date="2019" name="Nat. Microbiol.">
        <title>Wide diversity of methane and short-chain alkane metabolisms in uncultured archaea.</title>
        <authorList>
            <person name="Borrel G."/>
            <person name="Adam P.S."/>
            <person name="McKay L.J."/>
            <person name="Chen L.X."/>
            <person name="Sierra-Garcia I.N."/>
            <person name="Sieber C.M."/>
            <person name="Letourneur Q."/>
            <person name="Ghozlane A."/>
            <person name="Andersen G.L."/>
            <person name="Li W.J."/>
            <person name="Hallam S.J."/>
            <person name="Muyzer G."/>
            <person name="de Oliveira V.M."/>
            <person name="Inskeep W.P."/>
            <person name="Banfield J.F."/>
            <person name="Gribaldo S."/>
        </authorList>
    </citation>
    <scope>NUCLEOTIDE SEQUENCE [LARGE SCALE GENOMIC DNA]</scope>
    <source>
        <strain evidence="4">NM4</strain>
    </source>
</reference>